<proteinExistence type="predicted"/>
<dbReference type="AlphaFoldDB" id="A0AAV5IBG7"/>
<dbReference type="Proteomes" id="UP001054252">
    <property type="component" value="Unassembled WGS sequence"/>
</dbReference>
<accession>A0AAV5IBG7</accession>
<organism evidence="1 2">
    <name type="scientific">Rubroshorea leprosula</name>
    <dbReference type="NCBI Taxonomy" id="152421"/>
    <lineage>
        <taxon>Eukaryota</taxon>
        <taxon>Viridiplantae</taxon>
        <taxon>Streptophyta</taxon>
        <taxon>Embryophyta</taxon>
        <taxon>Tracheophyta</taxon>
        <taxon>Spermatophyta</taxon>
        <taxon>Magnoliopsida</taxon>
        <taxon>eudicotyledons</taxon>
        <taxon>Gunneridae</taxon>
        <taxon>Pentapetalae</taxon>
        <taxon>rosids</taxon>
        <taxon>malvids</taxon>
        <taxon>Malvales</taxon>
        <taxon>Dipterocarpaceae</taxon>
        <taxon>Rubroshorea</taxon>
    </lineage>
</organism>
<gene>
    <name evidence="1" type="ORF">SLEP1_g8594</name>
</gene>
<evidence type="ECO:0000313" key="1">
    <source>
        <dbReference type="EMBL" id="GKU95207.1"/>
    </source>
</evidence>
<protein>
    <submittedName>
        <fullName evidence="1">Uncharacterized protein</fullName>
    </submittedName>
</protein>
<sequence length="66" mass="7263">MRLVKLMVFCKERGENAIPVAKGPLVPLMNFDNMGLKRIGTVRAMVRSSWRQGRCLGLDGGPCPSC</sequence>
<name>A0AAV5IBG7_9ROSI</name>
<comment type="caution">
    <text evidence="1">The sequence shown here is derived from an EMBL/GenBank/DDBJ whole genome shotgun (WGS) entry which is preliminary data.</text>
</comment>
<reference evidence="1 2" key="1">
    <citation type="journal article" date="2021" name="Commun. Biol.">
        <title>The genome of Shorea leprosula (Dipterocarpaceae) highlights the ecological relevance of drought in aseasonal tropical rainforests.</title>
        <authorList>
            <person name="Ng K.K.S."/>
            <person name="Kobayashi M.J."/>
            <person name="Fawcett J.A."/>
            <person name="Hatakeyama M."/>
            <person name="Paape T."/>
            <person name="Ng C.H."/>
            <person name="Ang C.C."/>
            <person name="Tnah L.H."/>
            <person name="Lee C.T."/>
            <person name="Nishiyama T."/>
            <person name="Sese J."/>
            <person name="O'Brien M.J."/>
            <person name="Copetti D."/>
            <person name="Mohd Noor M.I."/>
            <person name="Ong R.C."/>
            <person name="Putra M."/>
            <person name="Sireger I.Z."/>
            <person name="Indrioko S."/>
            <person name="Kosugi Y."/>
            <person name="Izuno A."/>
            <person name="Isagi Y."/>
            <person name="Lee S.L."/>
            <person name="Shimizu K.K."/>
        </authorList>
    </citation>
    <scope>NUCLEOTIDE SEQUENCE [LARGE SCALE GENOMIC DNA]</scope>
    <source>
        <tissue evidence="1">Leaf</tissue>
    </source>
</reference>
<dbReference type="EMBL" id="BPVZ01000009">
    <property type="protein sequence ID" value="GKU95207.1"/>
    <property type="molecule type" value="Genomic_DNA"/>
</dbReference>
<evidence type="ECO:0000313" key="2">
    <source>
        <dbReference type="Proteomes" id="UP001054252"/>
    </source>
</evidence>
<keyword evidence="2" id="KW-1185">Reference proteome</keyword>